<evidence type="ECO:0000313" key="4">
    <source>
        <dbReference type="Proteomes" id="UP000184048"/>
    </source>
</evidence>
<proteinExistence type="predicted"/>
<dbReference type="SUPFAM" id="SSF48452">
    <property type="entry name" value="TPR-like"/>
    <property type="match status" value="1"/>
</dbReference>
<keyword evidence="4" id="KW-1185">Reference proteome</keyword>
<accession>A0A1M5E668</accession>
<feature type="transmembrane region" description="Helical" evidence="2">
    <location>
        <begin position="12"/>
        <end position="33"/>
    </location>
</feature>
<feature type="transmembrane region" description="Helical" evidence="2">
    <location>
        <begin position="39"/>
        <end position="58"/>
    </location>
</feature>
<dbReference type="STRING" id="1121884.SAMN02745131_03436"/>
<dbReference type="RefSeq" id="WP_072836566.1">
    <property type="nucleotide sequence ID" value="NZ_FQUU01000017.1"/>
</dbReference>
<sequence length="217" mass="24815">MKFYNILIKYRLYIGLVLIVAGLAMNLTISGFWPVFPLYLVGLILIAGHFFFGPLRLIQEHMESGNMEEAEKVINSIQFPNLLYKPIRSVYYTLKGNIAMMKQDFDSAEVNMKKGLDLGMPMKEAEGASMLQMGMLAMQKNDMRGAESYIRQALRKGLPDKENHAAAYLQMCSLMMNKREFRAAKDFFRKAKALKPTTPQIVDQIKQIEKYISRIPG</sequence>
<gene>
    <name evidence="3" type="ORF">SAMN02745131_03436</name>
</gene>
<dbReference type="AlphaFoldDB" id="A0A1M5E668"/>
<reference evidence="3 4" key="1">
    <citation type="submission" date="2016-11" db="EMBL/GenBank/DDBJ databases">
        <authorList>
            <person name="Jaros S."/>
            <person name="Januszkiewicz K."/>
            <person name="Wedrychowicz H."/>
        </authorList>
    </citation>
    <scope>NUCLEOTIDE SEQUENCE [LARGE SCALE GENOMIC DNA]</scope>
    <source>
        <strain evidence="3 4">DSM 18119</strain>
    </source>
</reference>
<keyword evidence="2" id="KW-0472">Membrane</keyword>
<name>A0A1M5E668_9BACT</name>
<protein>
    <submittedName>
        <fullName evidence="3">Uncharacterized protein</fullName>
    </submittedName>
</protein>
<dbReference type="Proteomes" id="UP000184048">
    <property type="component" value="Unassembled WGS sequence"/>
</dbReference>
<evidence type="ECO:0000256" key="1">
    <source>
        <dbReference type="PROSITE-ProRule" id="PRU00339"/>
    </source>
</evidence>
<evidence type="ECO:0000313" key="3">
    <source>
        <dbReference type="EMBL" id="SHF74660.1"/>
    </source>
</evidence>
<keyword evidence="1" id="KW-0802">TPR repeat</keyword>
<organism evidence="3 4">
    <name type="scientific">Flavisolibacter ginsengisoli DSM 18119</name>
    <dbReference type="NCBI Taxonomy" id="1121884"/>
    <lineage>
        <taxon>Bacteria</taxon>
        <taxon>Pseudomonadati</taxon>
        <taxon>Bacteroidota</taxon>
        <taxon>Chitinophagia</taxon>
        <taxon>Chitinophagales</taxon>
        <taxon>Chitinophagaceae</taxon>
        <taxon>Flavisolibacter</taxon>
    </lineage>
</organism>
<dbReference type="EMBL" id="FQUU01000017">
    <property type="protein sequence ID" value="SHF74660.1"/>
    <property type="molecule type" value="Genomic_DNA"/>
</dbReference>
<dbReference type="OrthoDB" id="1494476at2"/>
<evidence type="ECO:0000256" key="2">
    <source>
        <dbReference type="SAM" id="Phobius"/>
    </source>
</evidence>
<dbReference type="Gene3D" id="1.25.40.10">
    <property type="entry name" value="Tetratricopeptide repeat domain"/>
    <property type="match status" value="1"/>
</dbReference>
<feature type="repeat" description="TPR" evidence="1">
    <location>
        <begin position="165"/>
        <end position="198"/>
    </location>
</feature>
<keyword evidence="2" id="KW-0812">Transmembrane</keyword>
<dbReference type="PROSITE" id="PS50005">
    <property type="entry name" value="TPR"/>
    <property type="match status" value="1"/>
</dbReference>
<dbReference type="InterPro" id="IPR011990">
    <property type="entry name" value="TPR-like_helical_dom_sf"/>
</dbReference>
<dbReference type="InterPro" id="IPR019734">
    <property type="entry name" value="TPR_rpt"/>
</dbReference>
<keyword evidence="2" id="KW-1133">Transmembrane helix</keyword>